<reference evidence="2 3" key="1">
    <citation type="submission" date="2022-11" db="EMBL/GenBank/DDBJ databases">
        <title>Genome Sequencing of Nocardia sp. ON39_IFM12276 and assembly.</title>
        <authorList>
            <person name="Shimojima M."/>
            <person name="Toyokawa M."/>
            <person name="Uesaka K."/>
        </authorList>
    </citation>
    <scope>NUCLEOTIDE SEQUENCE [LARGE SCALE GENOMIC DNA]</scope>
    <source>
        <strain evidence="2 3">IFM 12276</strain>
    </source>
</reference>
<gene>
    <name evidence="2" type="ORF">IFM12276_08040</name>
</gene>
<dbReference type="EMBL" id="AP026978">
    <property type="protein sequence ID" value="BDT97775.1"/>
    <property type="molecule type" value="Genomic_DNA"/>
</dbReference>
<feature type="chain" id="PRO_5046412771" description="Serine hydrolase" evidence="1">
    <location>
        <begin position="26"/>
        <end position="239"/>
    </location>
</feature>
<evidence type="ECO:0000256" key="1">
    <source>
        <dbReference type="SAM" id="SignalP"/>
    </source>
</evidence>
<name>A0ABN6TY25_9NOCA</name>
<keyword evidence="3" id="KW-1185">Reference proteome</keyword>
<accession>A0ABN6TY25</accession>
<dbReference type="SUPFAM" id="SSF56601">
    <property type="entry name" value="beta-lactamase/transpeptidase-like"/>
    <property type="match status" value="1"/>
</dbReference>
<proteinExistence type="predicted"/>
<evidence type="ECO:0008006" key="4">
    <source>
        <dbReference type="Google" id="ProtNLM"/>
    </source>
</evidence>
<evidence type="ECO:0000313" key="2">
    <source>
        <dbReference type="EMBL" id="BDT97775.1"/>
    </source>
</evidence>
<dbReference type="Gene3D" id="3.40.710.10">
    <property type="entry name" value="DD-peptidase/beta-lactamase superfamily"/>
    <property type="match status" value="1"/>
</dbReference>
<evidence type="ECO:0000313" key="3">
    <source>
        <dbReference type="Proteomes" id="UP001317870"/>
    </source>
</evidence>
<organism evidence="2 3">
    <name type="scientific">Nocardia sputorum</name>
    <dbReference type="NCBI Taxonomy" id="2984338"/>
    <lineage>
        <taxon>Bacteria</taxon>
        <taxon>Bacillati</taxon>
        <taxon>Actinomycetota</taxon>
        <taxon>Actinomycetes</taxon>
        <taxon>Mycobacteriales</taxon>
        <taxon>Nocardiaceae</taxon>
        <taxon>Nocardia</taxon>
    </lineage>
</organism>
<feature type="signal peptide" evidence="1">
    <location>
        <begin position="1"/>
        <end position="25"/>
    </location>
</feature>
<protein>
    <recommendedName>
        <fullName evidence="4">Serine hydrolase</fullName>
    </recommendedName>
</protein>
<keyword evidence="1" id="KW-0732">Signal</keyword>
<dbReference type="InterPro" id="IPR012338">
    <property type="entry name" value="Beta-lactam/transpept-like"/>
</dbReference>
<dbReference type="Proteomes" id="UP001317870">
    <property type="component" value="Chromosome"/>
</dbReference>
<sequence>MRCRMATTTLVAGAVLALSAPVACAEPTAETEVAAVPPRTSLSVRTPFGIGWGTANEHEPRASLSLAKLFLADYALRHGDGSPEDRALGEQMIRYSDDGAATVMEAKYPQAIAAIAAEYGLHETVPGPNWGAGATSAADVSDFLAAKLRTDPGSPIFEWMAAAGSTAQDGTEQDWGTARWPFVQGTKWGWSDLGEPEVASASYGPGFAVTAQTRGTAAEQTADVMAALGAMILRFAPHR</sequence>